<name>A0A6A5T1S5_9PLEO</name>
<reference evidence="2" key="1">
    <citation type="journal article" date="2020" name="Stud. Mycol.">
        <title>101 Dothideomycetes genomes: a test case for predicting lifestyles and emergence of pathogens.</title>
        <authorList>
            <person name="Haridas S."/>
            <person name="Albert R."/>
            <person name="Binder M."/>
            <person name="Bloem J."/>
            <person name="Labutti K."/>
            <person name="Salamov A."/>
            <person name="Andreopoulos B."/>
            <person name="Baker S."/>
            <person name="Barry K."/>
            <person name="Bills G."/>
            <person name="Bluhm B."/>
            <person name="Cannon C."/>
            <person name="Castanera R."/>
            <person name="Culley D."/>
            <person name="Daum C."/>
            <person name="Ezra D."/>
            <person name="Gonzalez J."/>
            <person name="Henrissat B."/>
            <person name="Kuo A."/>
            <person name="Liang C."/>
            <person name="Lipzen A."/>
            <person name="Lutzoni F."/>
            <person name="Magnuson J."/>
            <person name="Mondo S."/>
            <person name="Nolan M."/>
            <person name="Ohm R."/>
            <person name="Pangilinan J."/>
            <person name="Park H.-J."/>
            <person name="Ramirez L."/>
            <person name="Alfaro M."/>
            <person name="Sun H."/>
            <person name="Tritt A."/>
            <person name="Yoshinaga Y."/>
            <person name="Zwiers L.-H."/>
            <person name="Turgeon B."/>
            <person name="Goodwin S."/>
            <person name="Spatafora J."/>
            <person name="Crous P."/>
            <person name="Grigoriev I."/>
        </authorList>
    </citation>
    <scope>NUCLEOTIDE SEQUENCE</scope>
    <source>
        <strain evidence="2">CBS 161.51</strain>
    </source>
</reference>
<protein>
    <submittedName>
        <fullName evidence="2">Uncharacterized protein</fullName>
    </submittedName>
</protein>
<feature type="compositionally biased region" description="Polar residues" evidence="1">
    <location>
        <begin position="1"/>
        <end position="23"/>
    </location>
</feature>
<dbReference type="AlphaFoldDB" id="A0A6A5T1S5"/>
<keyword evidence="3" id="KW-1185">Reference proteome</keyword>
<organism evidence="2 3">
    <name type="scientific">Clathrospora elynae</name>
    <dbReference type="NCBI Taxonomy" id="706981"/>
    <lineage>
        <taxon>Eukaryota</taxon>
        <taxon>Fungi</taxon>
        <taxon>Dikarya</taxon>
        <taxon>Ascomycota</taxon>
        <taxon>Pezizomycotina</taxon>
        <taxon>Dothideomycetes</taxon>
        <taxon>Pleosporomycetidae</taxon>
        <taxon>Pleosporales</taxon>
        <taxon>Diademaceae</taxon>
        <taxon>Clathrospora</taxon>
    </lineage>
</organism>
<proteinExistence type="predicted"/>
<evidence type="ECO:0000313" key="2">
    <source>
        <dbReference type="EMBL" id="KAF1945882.1"/>
    </source>
</evidence>
<feature type="compositionally biased region" description="Low complexity" evidence="1">
    <location>
        <begin position="39"/>
        <end position="57"/>
    </location>
</feature>
<sequence length="66" mass="6798">MQKVTPSKNHTHSSSPCSSIPQTPSSSPCHHPHPPLLHAVATPTASSSAPRASSPASPLVLFYTSA</sequence>
<dbReference type="EMBL" id="ML976006">
    <property type="protein sequence ID" value="KAF1945882.1"/>
    <property type="molecule type" value="Genomic_DNA"/>
</dbReference>
<accession>A0A6A5T1S5</accession>
<gene>
    <name evidence="2" type="ORF">EJ02DRAFT_12706</name>
</gene>
<feature type="region of interest" description="Disordered" evidence="1">
    <location>
        <begin position="1"/>
        <end position="57"/>
    </location>
</feature>
<evidence type="ECO:0000313" key="3">
    <source>
        <dbReference type="Proteomes" id="UP000800038"/>
    </source>
</evidence>
<dbReference type="Proteomes" id="UP000800038">
    <property type="component" value="Unassembled WGS sequence"/>
</dbReference>
<evidence type="ECO:0000256" key="1">
    <source>
        <dbReference type="SAM" id="MobiDB-lite"/>
    </source>
</evidence>